<proteinExistence type="predicted"/>
<dbReference type="EMBL" id="JALJZU010000001">
    <property type="protein sequence ID" value="MCP2007113.1"/>
    <property type="molecule type" value="Genomic_DNA"/>
</dbReference>
<name>A0AA41HDN3_9BURK</name>
<evidence type="ECO:0000313" key="2">
    <source>
        <dbReference type="EMBL" id="MCP2007113.1"/>
    </source>
</evidence>
<gene>
    <name evidence="1" type="ORF">KVP70_13165</name>
    <name evidence="2" type="ORF">L1274_000801</name>
</gene>
<reference evidence="2" key="2">
    <citation type="submission" date="2022-03" db="EMBL/GenBank/DDBJ databases">
        <title>Genome Encyclopedia of Bacteria and Archaea VI: Functional Genomics of Type Strains.</title>
        <authorList>
            <person name="Whitman W."/>
        </authorList>
    </citation>
    <scope>NUCLEOTIDE SEQUENCE</scope>
    <source>
        <strain evidence="2">HSC-15S17</strain>
    </source>
</reference>
<protein>
    <submittedName>
        <fullName evidence="1">Uncharacterized protein</fullName>
    </submittedName>
</protein>
<dbReference type="Proteomes" id="UP001155901">
    <property type="component" value="Unassembled WGS sequence"/>
</dbReference>
<accession>A0AA41HDN3</accession>
<evidence type="ECO:0000313" key="3">
    <source>
        <dbReference type="Proteomes" id="UP001155901"/>
    </source>
</evidence>
<dbReference type="AlphaFoldDB" id="A0AA41HDN3"/>
<keyword evidence="4" id="KW-1185">Reference proteome</keyword>
<sequence length="137" mass="14615">MKTLKTANGQFGPFRSAVAMSDRYHCDGIDYFFSVVGAPGTSTIDEGTPDPIPVPPVVPAVIPMLNARTQLYLAGWLTPWEDLLAAMTGPDGDLARIKWATAQTVRRDDPLVLFAIAALNKTDAEADALFIAAAAIP</sequence>
<reference evidence="1" key="1">
    <citation type="submission" date="2021-07" db="EMBL/GenBank/DDBJ databases">
        <title>Characterization of violacein-producing bacteria and related species.</title>
        <authorList>
            <person name="Wilson H.S."/>
            <person name="De Leon M.E."/>
        </authorList>
    </citation>
    <scope>NUCLEOTIDE SEQUENCE</scope>
    <source>
        <strain evidence="1">HSC-15S17</strain>
    </source>
</reference>
<dbReference type="RefSeq" id="WP_217942682.1">
    <property type="nucleotide sequence ID" value="NZ_JAHTGR010000006.1"/>
</dbReference>
<dbReference type="EMBL" id="JAHTGR010000006">
    <property type="protein sequence ID" value="MBV6321893.1"/>
    <property type="molecule type" value="Genomic_DNA"/>
</dbReference>
<dbReference type="Proteomes" id="UP001162889">
    <property type="component" value="Unassembled WGS sequence"/>
</dbReference>
<organism evidence="1 3">
    <name type="scientific">Duganella violaceipulchra</name>
    <dbReference type="NCBI Taxonomy" id="2849652"/>
    <lineage>
        <taxon>Bacteria</taxon>
        <taxon>Pseudomonadati</taxon>
        <taxon>Pseudomonadota</taxon>
        <taxon>Betaproteobacteria</taxon>
        <taxon>Burkholderiales</taxon>
        <taxon>Oxalobacteraceae</taxon>
        <taxon>Telluria group</taxon>
        <taxon>Duganella</taxon>
    </lineage>
</organism>
<comment type="caution">
    <text evidence="1">The sequence shown here is derived from an EMBL/GenBank/DDBJ whole genome shotgun (WGS) entry which is preliminary data.</text>
</comment>
<evidence type="ECO:0000313" key="4">
    <source>
        <dbReference type="Proteomes" id="UP001162889"/>
    </source>
</evidence>
<evidence type="ECO:0000313" key="1">
    <source>
        <dbReference type="EMBL" id="MBV6321893.1"/>
    </source>
</evidence>